<dbReference type="EMBL" id="JACEFF010000077">
    <property type="protein sequence ID" value="KAH9644567.1"/>
    <property type="molecule type" value="Genomic_DNA"/>
</dbReference>
<dbReference type="Gene3D" id="1.10.510.10">
    <property type="entry name" value="Transferase(Phosphotransferase) domain 1"/>
    <property type="match status" value="1"/>
</dbReference>
<dbReference type="PROSITE" id="PS00107">
    <property type="entry name" value="PROTEIN_KINASE_ATP"/>
    <property type="match status" value="1"/>
</dbReference>
<feature type="domain" description="Protein kinase" evidence="11">
    <location>
        <begin position="20"/>
        <end position="271"/>
    </location>
</feature>
<dbReference type="InterPro" id="IPR011009">
    <property type="entry name" value="Kinase-like_dom_sf"/>
</dbReference>
<sequence length="501" mass="58425">MPRYHKVEINKTEWIVPERYQMLTPVGSGAYGQVCSAIDTLHNMKVAIKKLARPFQSAVHAKRTYRELRMLKHMNHENVIGLLDVFSPEKTLEEFQQVYLVTHLMGADLNNIVRTQKLSDDHVQFLVYQILRGLKYIHSAGIIHRDLKPSNIAVNEDCELKILDFGLARPTETEMTGYVATRWYRAPEIMLNWMHYNQTVDIWSVGCIMAELLTGRTLFPGSDQRQIEDMLMRLENGEISEDDLESDGEDIPYYPSREALAAELEDDEEVLTGENNLEEFPDPPLVQDEQPIQDAQSSEQVEAQATESLINLRHLLWKKQSFPFDENNVKFVGSEELPSSIMELQSPYQFFNYFFTNQFMENIVTESTRYAVQKQPDRPELFTVGDLRKYFGILIFMSVYHYPNTRSYWSNKFGFRHIKEAMPVNKFEKMRKRITAEQALAHEYLAQYADPDDEPVSAPYDQSFEDMELPVDKWKELVWKEVVEFKPHPQHMNTVVEVTPS</sequence>
<keyword evidence="5" id="KW-0597">Phosphoprotein</keyword>
<dbReference type="CDD" id="cd07851">
    <property type="entry name" value="STKc_p38"/>
    <property type="match status" value="1"/>
</dbReference>
<proteinExistence type="inferred from homology"/>
<evidence type="ECO:0000256" key="4">
    <source>
        <dbReference type="ARBA" id="ARBA00022527"/>
    </source>
</evidence>
<comment type="caution">
    <text evidence="12">The sequence shown here is derived from an EMBL/GenBank/DDBJ whole genome shotgun (WGS) entry which is preliminary data.</text>
</comment>
<dbReference type="SUPFAM" id="SSF56112">
    <property type="entry name" value="Protein kinase-like (PK-like)"/>
    <property type="match status" value="2"/>
</dbReference>
<dbReference type="InterPro" id="IPR003527">
    <property type="entry name" value="MAP_kinase_CS"/>
</dbReference>
<keyword evidence="8" id="KW-0418">Kinase</keyword>
<dbReference type="GO" id="GO:0005524">
    <property type="term" value="F:ATP binding"/>
    <property type="evidence" value="ECO:0007669"/>
    <property type="project" value="UniProtKB-UniRule"/>
</dbReference>
<evidence type="ECO:0000313" key="13">
    <source>
        <dbReference type="Proteomes" id="UP000814243"/>
    </source>
</evidence>
<dbReference type="InterPro" id="IPR050117">
    <property type="entry name" value="MAPK"/>
</dbReference>
<protein>
    <recommendedName>
        <fullName evidence="3">mitogen-activated protein kinase</fullName>
        <ecNumber evidence="3">2.7.11.24</ecNumber>
    </recommendedName>
</protein>
<dbReference type="Gene3D" id="3.30.200.20">
    <property type="entry name" value="Phosphorylase Kinase, domain 1"/>
    <property type="match status" value="1"/>
</dbReference>
<evidence type="ECO:0000256" key="7">
    <source>
        <dbReference type="ARBA" id="ARBA00022741"/>
    </source>
</evidence>
<feature type="binding site" evidence="10">
    <location>
        <position position="50"/>
    </location>
    <ligand>
        <name>ATP</name>
        <dbReference type="ChEBI" id="CHEBI:30616"/>
    </ligand>
</feature>
<accession>A0A922SN32</accession>
<name>A0A922SN32_SPOEX</name>
<gene>
    <name evidence="12" type="ORF">HF086_009142</name>
</gene>
<dbReference type="GO" id="GO:0004707">
    <property type="term" value="F:MAP kinase activity"/>
    <property type="evidence" value="ECO:0007669"/>
    <property type="project" value="UniProtKB-EC"/>
</dbReference>
<dbReference type="InterPro" id="IPR029526">
    <property type="entry name" value="PGBD"/>
</dbReference>
<dbReference type="SMART" id="SM00220">
    <property type="entry name" value="S_TKc"/>
    <property type="match status" value="1"/>
</dbReference>
<evidence type="ECO:0000259" key="11">
    <source>
        <dbReference type="PROSITE" id="PS50011"/>
    </source>
</evidence>
<dbReference type="Pfam" id="PF00069">
    <property type="entry name" value="Pkinase"/>
    <property type="match status" value="1"/>
</dbReference>
<dbReference type="GO" id="GO:0006970">
    <property type="term" value="P:response to osmotic stress"/>
    <property type="evidence" value="ECO:0007669"/>
    <property type="project" value="UniProtKB-ARBA"/>
</dbReference>
<dbReference type="FunFam" id="3.30.200.20:FF:000769">
    <property type="entry name" value="Mitogen-activated protein kinase 14"/>
    <property type="match status" value="1"/>
</dbReference>
<dbReference type="PANTHER" id="PTHR24055">
    <property type="entry name" value="MITOGEN-ACTIVATED PROTEIN KINASE"/>
    <property type="match status" value="1"/>
</dbReference>
<evidence type="ECO:0000256" key="2">
    <source>
        <dbReference type="ARBA" id="ARBA00008832"/>
    </source>
</evidence>
<dbReference type="PROSITE" id="PS01351">
    <property type="entry name" value="MAPK"/>
    <property type="match status" value="1"/>
</dbReference>
<evidence type="ECO:0000256" key="1">
    <source>
        <dbReference type="ARBA" id="ARBA00001946"/>
    </source>
</evidence>
<keyword evidence="6" id="KW-0808">Transferase</keyword>
<dbReference type="FunFam" id="1.10.510.10:FF:000563">
    <property type="entry name" value="Mitogen-activated protein kinase"/>
    <property type="match status" value="1"/>
</dbReference>
<reference evidence="12" key="1">
    <citation type="journal article" date="2021" name="G3 (Bethesda)">
        <title>Genome and transcriptome analysis of the beet armyworm Spodoptera exigua reveals targets for pest control. .</title>
        <authorList>
            <person name="Simon S."/>
            <person name="Breeschoten T."/>
            <person name="Jansen H.J."/>
            <person name="Dirks R.P."/>
            <person name="Schranz M.E."/>
            <person name="Ros V.I.D."/>
        </authorList>
    </citation>
    <scope>NUCLEOTIDE SEQUENCE</scope>
    <source>
        <strain evidence="12">TB_SE_WUR_2020</strain>
    </source>
</reference>
<evidence type="ECO:0000256" key="8">
    <source>
        <dbReference type="ARBA" id="ARBA00022777"/>
    </source>
</evidence>
<evidence type="ECO:0000256" key="10">
    <source>
        <dbReference type="PROSITE-ProRule" id="PRU10141"/>
    </source>
</evidence>
<keyword evidence="7 10" id="KW-0547">Nucleotide-binding</keyword>
<dbReference type="AlphaFoldDB" id="A0A922SN32"/>
<dbReference type="InterPro" id="IPR017441">
    <property type="entry name" value="Protein_kinase_ATP_BS"/>
</dbReference>
<organism evidence="12 13">
    <name type="scientific">Spodoptera exigua</name>
    <name type="common">Beet armyworm</name>
    <name type="synonym">Noctua fulgens</name>
    <dbReference type="NCBI Taxonomy" id="7107"/>
    <lineage>
        <taxon>Eukaryota</taxon>
        <taxon>Metazoa</taxon>
        <taxon>Ecdysozoa</taxon>
        <taxon>Arthropoda</taxon>
        <taxon>Hexapoda</taxon>
        <taxon>Insecta</taxon>
        <taxon>Pterygota</taxon>
        <taxon>Neoptera</taxon>
        <taxon>Endopterygota</taxon>
        <taxon>Lepidoptera</taxon>
        <taxon>Glossata</taxon>
        <taxon>Ditrysia</taxon>
        <taxon>Noctuoidea</taxon>
        <taxon>Noctuidae</taxon>
        <taxon>Amphipyrinae</taxon>
        <taxon>Spodoptera</taxon>
    </lineage>
</organism>
<keyword evidence="4" id="KW-0723">Serine/threonine-protein kinase</keyword>
<evidence type="ECO:0000313" key="12">
    <source>
        <dbReference type="EMBL" id="KAH9644567.1"/>
    </source>
</evidence>
<comment type="cofactor">
    <cofactor evidence="1">
        <name>Mg(2+)</name>
        <dbReference type="ChEBI" id="CHEBI:18420"/>
    </cofactor>
</comment>
<comment type="similarity">
    <text evidence="2">Belongs to the protein kinase superfamily. CMGC Ser/Thr protein kinase family. MAP kinase subfamily.</text>
</comment>
<dbReference type="Pfam" id="PF13843">
    <property type="entry name" value="DDE_Tnp_1_7"/>
    <property type="match status" value="1"/>
</dbReference>
<evidence type="ECO:0000256" key="3">
    <source>
        <dbReference type="ARBA" id="ARBA00012411"/>
    </source>
</evidence>
<dbReference type="Proteomes" id="UP000814243">
    <property type="component" value="Unassembled WGS sequence"/>
</dbReference>
<dbReference type="PROSITE" id="PS50011">
    <property type="entry name" value="PROTEIN_KINASE_DOM"/>
    <property type="match status" value="1"/>
</dbReference>
<evidence type="ECO:0000256" key="9">
    <source>
        <dbReference type="ARBA" id="ARBA00022840"/>
    </source>
</evidence>
<dbReference type="InterPro" id="IPR000719">
    <property type="entry name" value="Prot_kinase_dom"/>
</dbReference>
<keyword evidence="9 10" id="KW-0067">ATP-binding</keyword>
<dbReference type="EC" id="2.7.11.24" evidence="3"/>
<evidence type="ECO:0000256" key="5">
    <source>
        <dbReference type="ARBA" id="ARBA00022553"/>
    </source>
</evidence>
<evidence type="ECO:0000256" key="6">
    <source>
        <dbReference type="ARBA" id="ARBA00022679"/>
    </source>
</evidence>